<evidence type="ECO:0000259" key="2">
    <source>
        <dbReference type="Pfam" id="PF09967"/>
    </source>
</evidence>
<dbReference type="Pfam" id="PF09967">
    <property type="entry name" value="DUF2201"/>
    <property type="match status" value="1"/>
</dbReference>
<reference evidence="4 5" key="1">
    <citation type="journal article" date="2018" name="ISME J.">
        <title>Endosymbiont genomes yield clues of tubeworm success.</title>
        <authorList>
            <person name="Li Y."/>
            <person name="Liles M.R."/>
            <person name="Halanych K.M."/>
        </authorList>
    </citation>
    <scope>NUCLEOTIDE SEQUENCE [LARGE SCALE GENOMIC DNA]</scope>
    <source>
        <strain evidence="4">A1464</strain>
    </source>
</reference>
<dbReference type="PANTHER" id="PTHR38730:SF1">
    <property type="entry name" value="SLL7028 PROTEIN"/>
    <property type="match status" value="1"/>
</dbReference>
<feature type="region of interest" description="Disordered" evidence="1">
    <location>
        <begin position="140"/>
        <end position="222"/>
    </location>
</feature>
<evidence type="ECO:0000313" key="5">
    <source>
        <dbReference type="Proteomes" id="UP000254266"/>
    </source>
</evidence>
<evidence type="ECO:0000313" key="4">
    <source>
        <dbReference type="EMBL" id="RDH81680.1"/>
    </source>
</evidence>
<organism evidence="4 5">
    <name type="scientific">endosymbiont of Galathealinum brachiosum</name>
    <dbReference type="NCBI Taxonomy" id="2200906"/>
    <lineage>
        <taxon>Bacteria</taxon>
        <taxon>Pseudomonadati</taxon>
        <taxon>Pseudomonadota</taxon>
        <taxon>Gammaproteobacteria</taxon>
        <taxon>sulfur-oxidizing symbionts</taxon>
    </lineage>
</organism>
<evidence type="ECO:0000259" key="3">
    <source>
        <dbReference type="Pfam" id="PF13203"/>
    </source>
</evidence>
<keyword evidence="5" id="KW-1185">Reference proteome</keyword>
<accession>A0A370DAR8</accession>
<feature type="compositionally biased region" description="Basic and acidic residues" evidence="1">
    <location>
        <begin position="165"/>
        <end position="209"/>
    </location>
</feature>
<proteinExistence type="predicted"/>
<comment type="caution">
    <text evidence="4">The sequence shown here is derived from an EMBL/GenBank/DDBJ whole genome shotgun (WGS) entry which is preliminary data.</text>
</comment>
<dbReference type="InterPro" id="IPR018698">
    <property type="entry name" value="VWA-like_dom"/>
</dbReference>
<feature type="compositionally biased region" description="Acidic residues" evidence="1">
    <location>
        <begin position="146"/>
        <end position="160"/>
    </location>
</feature>
<name>A0A370DAR8_9GAMM</name>
<evidence type="ECO:0008006" key="6">
    <source>
        <dbReference type="Google" id="ProtNLM"/>
    </source>
</evidence>
<dbReference type="Proteomes" id="UP000254266">
    <property type="component" value="Unassembled WGS sequence"/>
</dbReference>
<dbReference type="Pfam" id="PF13203">
    <property type="entry name" value="DUF2201_N"/>
    <property type="match status" value="1"/>
</dbReference>
<evidence type="ECO:0000256" key="1">
    <source>
        <dbReference type="SAM" id="MobiDB-lite"/>
    </source>
</evidence>
<feature type="domain" description="Putative metallopeptidase" evidence="3">
    <location>
        <begin position="7"/>
        <end position="292"/>
    </location>
</feature>
<dbReference type="InterPro" id="IPR036465">
    <property type="entry name" value="vWFA_dom_sf"/>
</dbReference>
<protein>
    <recommendedName>
        <fullName evidence="6">Metallopeptidase domain-containing protein</fullName>
    </recommendedName>
</protein>
<feature type="domain" description="VWA-like" evidence="2">
    <location>
        <begin position="308"/>
        <end position="432"/>
    </location>
</feature>
<sequence length="433" mass="48996">MPLDLDKKLATARTKLILEKPFLGALVLRLPMVRAKDDWCDATFSNGKKFYYNEHYIDALSPEQTQFVLAHEALHCALSHFARRQNRVQHRWDMACDFAINPMLINDGMTPPVDANYLREYDGMTAEEIYPMLQDNDNDQERELEQELNPDSDNDKDDDSGGSPDQHDQKEGRDQKQKNDSKGQGEEDGGVREDNSDKGDGQGKKKEGPPEEGEGEPDPLTPQEIESLSLQWQQRMASAAQQAIQAGKMGGSLARMVDHLLQPRLPWRMLLSRYMTMVARDDYTYMRPSSRRGDPAVYPSLRSAQLNIVIALDISGSISNNEINEFMSEVDSIKAQMRAQITLLACDSNLAEGSPWLFEPWDEFKLPEKFKGGGGTSFKPVIEWAEEQDEAPNLIVYFTDAQGEFPEKEPAFPVVWLVKGKTPVPWGQRVQLN</sequence>
<dbReference type="PANTHER" id="PTHR38730">
    <property type="entry name" value="SLL7028 PROTEIN"/>
    <property type="match status" value="1"/>
</dbReference>
<dbReference type="SUPFAM" id="SSF53300">
    <property type="entry name" value="vWA-like"/>
    <property type="match status" value="1"/>
</dbReference>
<dbReference type="AlphaFoldDB" id="A0A370DAR8"/>
<gene>
    <name evidence="4" type="ORF">DIZ80_13150</name>
</gene>
<dbReference type="InterPro" id="IPR025154">
    <property type="entry name" value="Put_metallopeptidase_dom"/>
</dbReference>
<dbReference type="EMBL" id="QFXC01000013">
    <property type="protein sequence ID" value="RDH81680.1"/>
    <property type="molecule type" value="Genomic_DNA"/>
</dbReference>